<dbReference type="SMART" id="SM00482">
    <property type="entry name" value="POLAc"/>
    <property type="match status" value="1"/>
</dbReference>
<dbReference type="InterPro" id="IPR043502">
    <property type="entry name" value="DNA/RNA_pol_sf"/>
</dbReference>
<dbReference type="InterPro" id="IPR002298">
    <property type="entry name" value="DNA_polymerase_A"/>
</dbReference>
<dbReference type="GO" id="GO:0003887">
    <property type="term" value="F:DNA-directed DNA polymerase activity"/>
    <property type="evidence" value="ECO:0007669"/>
    <property type="project" value="InterPro"/>
</dbReference>
<dbReference type="GO" id="GO:0003677">
    <property type="term" value="F:DNA binding"/>
    <property type="evidence" value="ECO:0007669"/>
    <property type="project" value="InterPro"/>
</dbReference>
<organism evidence="3 4">
    <name type="scientific">Plakobranchus ocellatus</name>
    <dbReference type="NCBI Taxonomy" id="259542"/>
    <lineage>
        <taxon>Eukaryota</taxon>
        <taxon>Metazoa</taxon>
        <taxon>Spiralia</taxon>
        <taxon>Lophotrochozoa</taxon>
        <taxon>Mollusca</taxon>
        <taxon>Gastropoda</taxon>
        <taxon>Heterobranchia</taxon>
        <taxon>Euthyneura</taxon>
        <taxon>Panpulmonata</taxon>
        <taxon>Sacoglossa</taxon>
        <taxon>Placobranchoidea</taxon>
        <taxon>Plakobranchidae</taxon>
        <taxon>Plakobranchus</taxon>
    </lineage>
</organism>
<evidence type="ECO:0000313" key="3">
    <source>
        <dbReference type="EMBL" id="GFN75676.1"/>
    </source>
</evidence>
<dbReference type="AlphaFoldDB" id="A0AAV3XYX0"/>
<name>A0AAV3XYX0_9GAST</name>
<dbReference type="Gene3D" id="1.20.1060.10">
    <property type="entry name" value="Taq DNA Polymerase, Chain T, domain 4"/>
    <property type="match status" value="1"/>
</dbReference>
<sequence>MKSLESKLVAYNQVALFKQIEMRLVPILVSMETRAISIDISVFVKFSDILKSKLARLEEKIYNAVGHAFTINSHIQLRQVLYEELKLDQKLPPKAKIGKTNVAHLKSTSEASLKQLVNVHLLPSLVLEYRQLQKLKSTYVDGMMACVHNGTLTTHWDQTAAATGRLTSFGPNIQAIPKTAITITDYQQNYVIGSKTVNEATIHVRQPFVSRKGYLLLAADFQQIELRLLAHLSEDSNLLSTFWQPNANDLFIALTSKWQDKAFDSIASAEREQTKRVVYSVMYGVAIHNKSRAEKSFSAQFPAIDRFTKKCCDFAKKFGFTETVCGRRRYFPNINSLSPILRAQAQRQAVNFCVQVLIQGAMEDIKSLCGKFCNLQVPLPVSLSSGSSWACLSLIESPVGTIGNSYASPVQNIKLNGNTELPEDS</sequence>
<evidence type="ECO:0000313" key="4">
    <source>
        <dbReference type="Proteomes" id="UP000735302"/>
    </source>
</evidence>
<evidence type="ECO:0000259" key="2">
    <source>
        <dbReference type="SMART" id="SM00482"/>
    </source>
</evidence>
<evidence type="ECO:0000256" key="1">
    <source>
        <dbReference type="ARBA" id="ARBA00022705"/>
    </source>
</evidence>
<dbReference type="SUPFAM" id="SSF56672">
    <property type="entry name" value="DNA/RNA polymerases"/>
    <property type="match status" value="1"/>
</dbReference>
<dbReference type="Gene3D" id="3.30.70.370">
    <property type="match status" value="1"/>
</dbReference>
<dbReference type="PANTHER" id="PTHR10133">
    <property type="entry name" value="DNA POLYMERASE I"/>
    <property type="match status" value="1"/>
</dbReference>
<keyword evidence="4" id="KW-1185">Reference proteome</keyword>
<comment type="caution">
    <text evidence="3">The sequence shown here is derived from an EMBL/GenBank/DDBJ whole genome shotgun (WGS) entry which is preliminary data.</text>
</comment>
<dbReference type="InterPro" id="IPR001098">
    <property type="entry name" value="DNA-dir_DNA_pol_A_palm_dom"/>
</dbReference>
<dbReference type="PRINTS" id="PR00868">
    <property type="entry name" value="DNAPOLI"/>
</dbReference>
<proteinExistence type="predicted"/>
<dbReference type="PANTHER" id="PTHR10133:SF27">
    <property type="entry name" value="DNA POLYMERASE NU"/>
    <property type="match status" value="1"/>
</dbReference>
<reference evidence="3 4" key="1">
    <citation type="journal article" date="2021" name="Elife">
        <title>Chloroplast acquisition without the gene transfer in kleptoplastic sea slugs, Plakobranchus ocellatus.</title>
        <authorList>
            <person name="Maeda T."/>
            <person name="Takahashi S."/>
            <person name="Yoshida T."/>
            <person name="Shimamura S."/>
            <person name="Takaki Y."/>
            <person name="Nagai Y."/>
            <person name="Toyoda A."/>
            <person name="Suzuki Y."/>
            <person name="Arimoto A."/>
            <person name="Ishii H."/>
            <person name="Satoh N."/>
            <person name="Nishiyama T."/>
            <person name="Hasebe M."/>
            <person name="Maruyama T."/>
            <person name="Minagawa J."/>
            <person name="Obokata J."/>
            <person name="Shigenobu S."/>
        </authorList>
    </citation>
    <scope>NUCLEOTIDE SEQUENCE [LARGE SCALE GENOMIC DNA]</scope>
</reference>
<feature type="domain" description="DNA-directed DNA polymerase family A palm" evidence="2">
    <location>
        <begin position="201"/>
        <end position="383"/>
    </location>
</feature>
<dbReference type="Pfam" id="PF00476">
    <property type="entry name" value="DNA_pol_A"/>
    <property type="match status" value="1"/>
</dbReference>
<protein>
    <submittedName>
        <fullName evidence="3">DNA polymerase i</fullName>
    </submittedName>
</protein>
<dbReference type="EMBL" id="BLXT01000290">
    <property type="protein sequence ID" value="GFN75676.1"/>
    <property type="molecule type" value="Genomic_DNA"/>
</dbReference>
<gene>
    <name evidence="3" type="ORF">PoB_000218200</name>
</gene>
<dbReference type="Gene3D" id="1.10.150.20">
    <property type="entry name" value="5' to 3' exonuclease, C-terminal subdomain"/>
    <property type="match status" value="1"/>
</dbReference>
<dbReference type="GO" id="GO:0006261">
    <property type="term" value="P:DNA-templated DNA replication"/>
    <property type="evidence" value="ECO:0007669"/>
    <property type="project" value="InterPro"/>
</dbReference>
<accession>A0AAV3XYX0</accession>
<dbReference type="GO" id="GO:0006302">
    <property type="term" value="P:double-strand break repair"/>
    <property type="evidence" value="ECO:0007669"/>
    <property type="project" value="TreeGrafter"/>
</dbReference>
<dbReference type="Proteomes" id="UP000735302">
    <property type="component" value="Unassembled WGS sequence"/>
</dbReference>
<keyword evidence="1" id="KW-0235">DNA replication</keyword>